<dbReference type="EMBL" id="JAPEVB010000004">
    <property type="protein sequence ID" value="KAJ4389043.1"/>
    <property type="molecule type" value="Genomic_DNA"/>
</dbReference>
<feature type="compositionally biased region" description="Low complexity" evidence="1">
    <location>
        <begin position="197"/>
        <end position="219"/>
    </location>
</feature>
<accession>A0A9W9CUJ5</accession>
<gene>
    <name evidence="3" type="ORF">N0V93_006505</name>
</gene>
<keyword evidence="2" id="KW-0812">Transmembrane</keyword>
<feature type="transmembrane region" description="Helical" evidence="2">
    <location>
        <begin position="240"/>
        <end position="265"/>
    </location>
</feature>
<protein>
    <submittedName>
        <fullName evidence="3">Uncharacterized protein</fullName>
    </submittedName>
</protein>
<evidence type="ECO:0000313" key="3">
    <source>
        <dbReference type="EMBL" id="KAJ4389043.1"/>
    </source>
</evidence>
<proteinExistence type="predicted"/>
<dbReference type="AlphaFoldDB" id="A0A9W9CUJ5"/>
<evidence type="ECO:0000256" key="2">
    <source>
        <dbReference type="SAM" id="Phobius"/>
    </source>
</evidence>
<keyword evidence="2" id="KW-1133">Transmembrane helix</keyword>
<organism evidence="3 4">
    <name type="scientific">Gnomoniopsis smithogilvyi</name>
    <dbReference type="NCBI Taxonomy" id="1191159"/>
    <lineage>
        <taxon>Eukaryota</taxon>
        <taxon>Fungi</taxon>
        <taxon>Dikarya</taxon>
        <taxon>Ascomycota</taxon>
        <taxon>Pezizomycotina</taxon>
        <taxon>Sordariomycetes</taxon>
        <taxon>Sordariomycetidae</taxon>
        <taxon>Diaporthales</taxon>
        <taxon>Gnomoniaceae</taxon>
        <taxon>Gnomoniopsis</taxon>
    </lineage>
</organism>
<feature type="compositionally biased region" description="Acidic residues" evidence="1">
    <location>
        <begin position="220"/>
        <end position="229"/>
    </location>
</feature>
<sequence>MIVPTPTTHVGLLARTAGPISTLTTPYTYATACTEIFAVTEVTYSDATETVIISDVSDTRFGACQPTGFTEVETISRFTFSPAVCPEQWTAYSLSTTDNSVSTAWCCNSGYTLYSATDWPIEWATQPCVKVIEEATTISETVVSSGTAAHAPWHISWKASDTTTLWPVPPAWASGGAKCIDTWTPGGSTVYATATTTTEKGGSHATSTTKGAGATAAATADDDDDDDGNGETVLDSNSTLFWFLVIGLPVLGTLALALCCMVYYYRGAQKRARRRRRRRIRRERIKIVET</sequence>
<dbReference type="OrthoDB" id="4364105at2759"/>
<feature type="region of interest" description="Disordered" evidence="1">
    <location>
        <begin position="197"/>
        <end position="230"/>
    </location>
</feature>
<keyword evidence="4" id="KW-1185">Reference proteome</keyword>
<dbReference type="Proteomes" id="UP001140453">
    <property type="component" value="Unassembled WGS sequence"/>
</dbReference>
<reference evidence="3" key="1">
    <citation type="submission" date="2022-10" db="EMBL/GenBank/DDBJ databases">
        <title>Tapping the CABI collections for fungal endophytes: first genome assemblies for Collariella, Neodidymelliopsis, Ascochyta clinopodiicola, Didymella pomorum, Didymosphaeria variabile, Neocosmospora piperis and Neocucurbitaria cava.</title>
        <authorList>
            <person name="Hill R."/>
        </authorList>
    </citation>
    <scope>NUCLEOTIDE SEQUENCE</scope>
    <source>
        <strain evidence="3">IMI 355082</strain>
    </source>
</reference>
<evidence type="ECO:0000256" key="1">
    <source>
        <dbReference type="SAM" id="MobiDB-lite"/>
    </source>
</evidence>
<comment type="caution">
    <text evidence="3">The sequence shown here is derived from an EMBL/GenBank/DDBJ whole genome shotgun (WGS) entry which is preliminary data.</text>
</comment>
<keyword evidence="2" id="KW-0472">Membrane</keyword>
<name>A0A9W9CUJ5_9PEZI</name>
<evidence type="ECO:0000313" key="4">
    <source>
        <dbReference type="Proteomes" id="UP001140453"/>
    </source>
</evidence>